<gene>
    <name evidence="2" type="ORF">D1970_13880</name>
</gene>
<proteinExistence type="predicted"/>
<dbReference type="EMBL" id="QWVT01000023">
    <property type="protein sequence ID" value="RID84202.1"/>
    <property type="molecule type" value="Genomic_DNA"/>
</dbReference>
<dbReference type="OrthoDB" id="2917064at2"/>
<sequence length="60" mass="6701">MNDWNEQGAPNNNLDQTTIRTSKLVGKEGLKGQGFTEELSDGGERDKAVQKQLKRRQPGM</sequence>
<feature type="region of interest" description="Disordered" evidence="1">
    <location>
        <begin position="1"/>
        <end position="60"/>
    </location>
</feature>
<accession>A0A398B329</accession>
<dbReference type="Proteomes" id="UP000265816">
    <property type="component" value="Unassembled WGS sequence"/>
</dbReference>
<evidence type="ECO:0000313" key="2">
    <source>
        <dbReference type="EMBL" id="RID84202.1"/>
    </source>
</evidence>
<reference evidence="2 3" key="1">
    <citation type="submission" date="2018-08" db="EMBL/GenBank/DDBJ databases">
        <title>Bacillus jemisoniae sp. nov., Bacillus chryseoplanitiae sp. nov., Bacillus resnikiae sp. nov., and Bacillus frankliniae sp. nov., isolated from Viking spacecraft and associated surfaces.</title>
        <authorList>
            <person name="Seuylemezian A."/>
            <person name="Vaishampayan P."/>
        </authorList>
    </citation>
    <scope>NUCLEOTIDE SEQUENCE [LARGE SCALE GENOMIC DNA]</scope>
    <source>
        <strain evidence="2 3">JJ-247</strain>
    </source>
</reference>
<keyword evidence="3" id="KW-1185">Reference proteome</keyword>
<feature type="compositionally biased region" description="Polar residues" evidence="1">
    <location>
        <begin position="1"/>
        <end position="21"/>
    </location>
</feature>
<comment type="caution">
    <text evidence="2">The sequence shown here is derived from an EMBL/GenBank/DDBJ whole genome shotgun (WGS) entry which is preliminary data.</text>
</comment>
<evidence type="ECO:0000256" key="1">
    <source>
        <dbReference type="SAM" id="MobiDB-lite"/>
    </source>
</evidence>
<dbReference type="RefSeq" id="WP_119113470.1">
    <property type="nucleotide sequence ID" value="NZ_CBCSEO010000010.1"/>
</dbReference>
<organism evidence="2 3">
    <name type="scientific">Mesobacillus zeae</name>
    <dbReference type="NCBI Taxonomy" id="1917180"/>
    <lineage>
        <taxon>Bacteria</taxon>
        <taxon>Bacillati</taxon>
        <taxon>Bacillota</taxon>
        <taxon>Bacilli</taxon>
        <taxon>Bacillales</taxon>
        <taxon>Bacillaceae</taxon>
        <taxon>Mesobacillus</taxon>
    </lineage>
</organism>
<dbReference type="AlphaFoldDB" id="A0A398B329"/>
<name>A0A398B329_9BACI</name>
<protein>
    <submittedName>
        <fullName evidence="2">Uncharacterized protein</fullName>
    </submittedName>
</protein>
<evidence type="ECO:0000313" key="3">
    <source>
        <dbReference type="Proteomes" id="UP000265816"/>
    </source>
</evidence>